<protein>
    <recommendedName>
        <fullName evidence="6">Aryldialkylphosphatase</fullName>
    </recommendedName>
</protein>
<evidence type="ECO:0000256" key="2">
    <source>
        <dbReference type="ARBA" id="ARBA00022801"/>
    </source>
</evidence>
<dbReference type="Pfam" id="PF02126">
    <property type="entry name" value="PTE"/>
    <property type="match status" value="1"/>
</dbReference>
<dbReference type="PANTHER" id="PTHR10819">
    <property type="entry name" value="PHOSPHOTRIESTERASE-RELATED"/>
    <property type="match status" value="1"/>
</dbReference>
<evidence type="ECO:0000256" key="3">
    <source>
        <dbReference type="PROSITE-ProRule" id="PRU00679"/>
    </source>
</evidence>
<dbReference type="Gene3D" id="3.20.20.140">
    <property type="entry name" value="Metal-dependent hydrolases"/>
    <property type="match status" value="1"/>
</dbReference>
<dbReference type="PROSITE" id="PS51347">
    <property type="entry name" value="PHOSPHOTRIESTERASE_2"/>
    <property type="match status" value="1"/>
</dbReference>
<comment type="similarity">
    <text evidence="3">Belongs to the metallo-dependent hydrolases superfamily. Phosphotriesterase family.</text>
</comment>
<sequence>MRERGEIFDSGWVGAGEEDDLDRRLAAEAEPFDLRRPHVMTALGPIEPAALGPTLAAERISSGPPPSASNGEPADDPHATLAELEDLYAAGGRAVLDATTDQGRDAAVLGWIAARAPVHLVAVTGVGSDAISGGDSATLAERLAASFVGELTEGIAGTAIRAGAILVRMGDDGFGGGVATAFRAAALAHRSIAAPILLRVARPDLAPTALAIMGGEGVAPERVVVGGIAGRAEVRDLEAILATGASLALDRLAGNGSWPVAEQAATIGDLVAAGHGDRLLLSPGLDRRSSLRAYGGEPGWVWLFERFALLLMETGLDAAAVRRLLVDNPARALTIGVERDEKEGQ</sequence>
<evidence type="ECO:0008006" key="6">
    <source>
        <dbReference type="Google" id="ProtNLM"/>
    </source>
</evidence>
<comment type="caution">
    <text evidence="3">Lacks conserved residue(s) required for the propagation of feature annotation.</text>
</comment>
<dbReference type="InterPro" id="IPR001559">
    <property type="entry name" value="Phosphotriesterase"/>
</dbReference>
<feature type="region of interest" description="Disordered" evidence="4">
    <location>
        <begin position="57"/>
        <end position="77"/>
    </location>
</feature>
<evidence type="ECO:0000256" key="4">
    <source>
        <dbReference type="SAM" id="MobiDB-lite"/>
    </source>
</evidence>
<proteinExistence type="inferred from homology"/>
<dbReference type="SUPFAM" id="SSF51556">
    <property type="entry name" value="Metallo-dependent hydrolases"/>
    <property type="match status" value="1"/>
</dbReference>
<dbReference type="GO" id="GO:0016787">
    <property type="term" value="F:hydrolase activity"/>
    <property type="evidence" value="ECO:0007669"/>
    <property type="project" value="UniProtKB-KW"/>
</dbReference>
<keyword evidence="1" id="KW-0479">Metal-binding</keyword>
<evidence type="ECO:0000256" key="1">
    <source>
        <dbReference type="ARBA" id="ARBA00022723"/>
    </source>
</evidence>
<evidence type="ECO:0000313" key="5">
    <source>
        <dbReference type="EMBL" id="CAA9566069.1"/>
    </source>
</evidence>
<dbReference type="PANTHER" id="PTHR10819:SF3">
    <property type="entry name" value="PHOSPHOTRIESTERASE-RELATED PROTEIN"/>
    <property type="match status" value="1"/>
</dbReference>
<name>A0A6J4V3X8_9BACT</name>
<accession>A0A6J4V3X8</accession>
<dbReference type="GO" id="GO:0008270">
    <property type="term" value="F:zinc ion binding"/>
    <property type="evidence" value="ECO:0007669"/>
    <property type="project" value="InterPro"/>
</dbReference>
<gene>
    <name evidence="5" type="ORF">AVDCRST_MAG19-2274</name>
</gene>
<dbReference type="AlphaFoldDB" id="A0A6J4V3X8"/>
<organism evidence="5">
    <name type="scientific">uncultured Thermomicrobiales bacterium</name>
    <dbReference type="NCBI Taxonomy" id="1645740"/>
    <lineage>
        <taxon>Bacteria</taxon>
        <taxon>Pseudomonadati</taxon>
        <taxon>Thermomicrobiota</taxon>
        <taxon>Thermomicrobia</taxon>
        <taxon>Thermomicrobiales</taxon>
        <taxon>environmental samples</taxon>
    </lineage>
</organism>
<dbReference type="InterPro" id="IPR032466">
    <property type="entry name" value="Metal_Hydrolase"/>
</dbReference>
<reference evidence="5" key="1">
    <citation type="submission" date="2020-02" db="EMBL/GenBank/DDBJ databases">
        <authorList>
            <person name="Meier V. D."/>
        </authorList>
    </citation>
    <scope>NUCLEOTIDE SEQUENCE</scope>
    <source>
        <strain evidence="5">AVDCRST_MAG19</strain>
    </source>
</reference>
<keyword evidence="2" id="KW-0378">Hydrolase</keyword>
<dbReference type="EMBL" id="CADCWL010000104">
    <property type="protein sequence ID" value="CAA9566069.1"/>
    <property type="molecule type" value="Genomic_DNA"/>
</dbReference>